<evidence type="ECO:0000259" key="4">
    <source>
        <dbReference type="SMART" id="SM00470"/>
    </source>
</evidence>
<keyword evidence="1" id="KW-0489">Methyltransferase</keyword>
<dbReference type="InterPro" id="IPR036086">
    <property type="entry name" value="ParB/Sulfiredoxin_sf"/>
</dbReference>
<dbReference type="InterPro" id="IPR002295">
    <property type="entry name" value="N4/N6-MTase_EcoPI_Mod-like"/>
</dbReference>
<comment type="caution">
    <text evidence="5">The sequence shown here is derived from an EMBL/GenBank/DDBJ whole genome shotgun (WGS) entry which is preliminary data.</text>
</comment>
<dbReference type="SMART" id="SM00470">
    <property type="entry name" value="ParB"/>
    <property type="match status" value="1"/>
</dbReference>
<dbReference type="PRINTS" id="PR00506">
    <property type="entry name" value="D21N6MTFRASE"/>
</dbReference>
<protein>
    <recommendedName>
        <fullName evidence="4">ParB-like N-terminal domain-containing protein</fullName>
    </recommendedName>
</protein>
<evidence type="ECO:0000256" key="1">
    <source>
        <dbReference type="ARBA" id="ARBA00022603"/>
    </source>
</evidence>
<dbReference type="InterPro" id="IPR002941">
    <property type="entry name" value="DNA_methylase_N4/N6"/>
</dbReference>
<gene>
    <name evidence="5" type="ORF">LCGC14_2152200</name>
</gene>
<dbReference type="InterPro" id="IPR050336">
    <property type="entry name" value="Chromosome_partition/occlusion"/>
</dbReference>
<keyword evidence="3" id="KW-0949">S-adenosyl-L-methionine</keyword>
<dbReference type="PANTHER" id="PTHR33375">
    <property type="entry name" value="CHROMOSOME-PARTITIONING PROTEIN PARB-RELATED"/>
    <property type="match status" value="1"/>
</dbReference>
<organism evidence="5">
    <name type="scientific">marine sediment metagenome</name>
    <dbReference type="NCBI Taxonomy" id="412755"/>
    <lineage>
        <taxon>unclassified sequences</taxon>
        <taxon>metagenomes</taxon>
        <taxon>ecological metagenomes</taxon>
    </lineage>
</organism>
<evidence type="ECO:0000313" key="5">
    <source>
        <dbReference type="EMBL" id="KKL65719.1"/>
    </source>
</evidence>
<dbReference type="SUPFAM" id="SSF110849">
    <property type="entry name" value="ParB/Sulfiredoxin"/>
    <property type="match status" value="1"/>
</dbReference>
<accession>A0A0F9DVD3</accession>
<dbReference type="GO" id="GO:0045881">
    <property type="term" value="P:positive regulation of sporulation resulting in formation of a cellular spore"/>
    <property type="evidence" value="ECO:0007669"/>
    <property type="project" value="TreeGrafter"/>
</dbReference>
<dbReference type="Pfam" id="PF01555">
    <property type="entry name" value="N6_N4_Mtase"/>
    <property type="match status" value="1"/>
</dbReference>
<dbReference type="GO" id="GO:0008170">
    <property type="term" value="F:N-methyltransferase activity"/>
    <property type="evidence" value="ECO:0007669"/>
    <property type="project" value="InterPro"/>
</dbReference>
<evidence type="ECO:0000256" key="3">
    <source>
        <dbReference type="ARBA" id="ARBA00022691"/>
    </source>
</evidence>
<dbReference type="InterPro" id="IPR029063">
    <property type="entry name" value="SAM-dependent_MTases_sf"/>
</dbReference>
<dbReference type="GO" id="GO:0005694">
    <property type="term" value="C:chromosome"/>
    <property type="evidence" value="ECO:0007669"/>
    <property type="project" value="TreeGrafter"/>
</dbReference>
<dbReference type="EMBL" id="LAZR01027442">
    <property type="protein sequence ID" value="KKL65719.1"/>
    <property type="molecule type" value="Genomic_DNA"/>
</dbReference>
<feature type="domain" description="ParB-like N-terminal" evidence="4">
    <location>
        <begin position="4"/>
        <end position="87"/>
    </location>
</feature>
<evidence type="ECO:0000256" key="2">
    <source>
        <dbReference type="ARBA" id="ARBA00022679"/>
    </source>
</evidence>
<dbReference type="GO" id="GO:0007059">
    <property type="term" value="P:chromosome segregation"/>
    <property type="evidence" value="ECO:0007669"/>
    <property type="project" value="TreeGrafter"/>
</dbReference>
<dbReference type="InterPro" id="IPR003115">
    <property type="entry name" value="ParB_N"/>
</dbReference>
<dbReference type="Gene3D" id="3.40.50.150">
    <property type="entry name" value="Vaccinia Virus protein VP39"/>
    <property type="match status" value="1"/>
</dbReference>
<dbReference type="SUPFAM" id="SSF53335">
    <property type="entry name" value="S-adenosyl-L-methionine-dependent methyltransferases"/>
    <property type="match status" value="1"/>
</dbReference>
<dbReference type="GO" id="GO:0003677">
    <property type="term" value="F:DNA binding"/>
    <property type="evidence" value="ECO:0007669"/>
    <property type="project" value="InterPro"/>
</dbReference>
<dbReference type="Pfam" id="PF02195">
    <property type="entry name" value="ParB_N"/>
    <property type="match status" value="1"/>
</dbReference>
<dbReference type="AlphaFoldDB" id="A0A0F9DVD3"/>
<sequence length="405" mass="46967">MEVNYIDPEDIEIGDRFRKENDLSDDFLDSIVEKGFIQPITINQDMMLVAGGRRLEAAKQLKISIPYIMRQTEDELDLRECEFIENAFRKDLEWQERNAIVSRIHDLMKEKYGDKWTIRRSAELIGRSAGGIMRCLQMHEECEKFPVLANLKTEDEAVKLMRKAKEKMASKILAEEHKERTEAYFKGTDKKEYNLKIQSAMYATSHFNIGDAFDGMQEMLDNKLNPPISFVEVDPPYAIDLKEVKKGDKDRKLDKYEEISKGKYPEFIRKLCTYLYEVTPANTRICFWFGIEWYNIVRNNLTAAGFKVDPIPCLWTKRAGQTNAPDLYLARAWEPFFIASKGEGIPIRNRGRINVFDFPVVPASRKYHPTQRPIELMQEILRTFAWEGCIIMVPFLGSGATLLAA</sequence>
<dbReference type="Gene3D" id="3.90.1530.10">
    <property type="entry name" value="Conserved hypothetical protein from pyrococcus furiosus pfu- 392566-001, ParB domain"/>
    <property type="match status" value="1"/>
</dbReference>
<proteinExistence type="predicted"/>
<dbReference type="PANTHER" id="PTHR33375:SF1">
    <property type="entry name" value="CHROMOSOME-PARTITIONING PROTEIN PARB-RELATED"/>
    <property type="match status" value="1"/>
</dbReference>
<dbReference type="GO" id="GO:0032259">
    <property type="term" value="P:methylation"/>
    <property type="evidence" value="ECO:0007669"/>
    <property type="project" value="UniProtKB-KW"/>
</dbReference>
<name>A0A0F9DVD3_9ZZZZ</name>
<reference evidence="5" key="1">
    <citation type="journal article" date="2015" name="Nature">
        <title>Complex archaea that bridge the gap between prokaryotes and eukaryotes.</title>
        <authorList>
            <person name="Spang A."/>
            <person name="Saw J.H."/>
            <person name="Jorgensen S.L."/>
            <person name="Zaremba-Niedzwiedzka K."/>
            <person name="Martijn J."/>
            <person name="Lind A.E."/>
            <person name="van Eijk R."/>
            <person name="Schleper C."/>
            <person name="Guy L."/>
            <person name="Ettema T.J."/>
        </authorList>
    </citation>
    <scope>NUCLEOTIDE SEQUENCE</scope>
</reference>
<keyword evidence="2" id="KW-0808">Transferase</keyword>
<feature type="non-terminal residue" evidence="5">
    <location>
        <position position="405"/>
    </location>
</feature>